<name>A0A4Q0VQ34_9BACI</name>
<evidence type="ECO:0000259" key="11">
    <source>
        <dbReference type="SMART" id="SM00984"/>
    </source>
</evidence>
<dbReference type="GO" id="GO:0003979">
    <property type="term" value="F:UDP-glucose 6-dehydrogenase activity"/>
    <property type="evidence" value="ECO:0007669"/>
    <property type="project" value="UniProtKB-EC"/>
</dbReference>
<dbReference type="OrthoDB" id="9803238at2"/>
<feature type="binding site" evidence="9">
    <location>
        <begin position="247"/>
        <end position="251"/>
    </location>
    <ligand>
        <name>substrate</name>
    </ligand>
</feature>
<feature type="binding site" evidence="9">
    <location>
        <begin position="150"/>
        <end position="153"/>
    </location>
    <ligand>
        <name>substrate</name>
    </ligand>
</feature>
<dbReference type="SUPFAM" id="SSF48179">
    <property type="entry name" value="6-phosphogluconate dehydrogenase C-terminal domain-like"/>
    <property type="match status" value="1"/>
</dbReference>
<evidence type="ECO:0000256" key="9">
    <source>
        <dbReference type="PIRSR" id="PIRSR500134-2"/>
    </source>
</evidence>
<dbReference type="SMART" id="SM00984">
    <property type="entry name" value="UDPG_MGDP_dh_C"/>
    <property type="match status" value="1"/>
</dbReference>
<dbReference type="RefSeq" id="WP_129079735.1">
    <property type="nucleotide sequence ID" value="NZ_QOUX01000046.1"/>
</dbReference>
<evidence type="ECO:0000313" key="12">
    <source>
        <dbReference type="EMBL" id="RXI98378.1"/>
    </source>
</evidence>
<feature type="binding site" evidence="10">
    <location>
        <position position="325"/>
    </location>
    <ligand>
        <name>NAD(+)</name>
        <dbReference type="ChEBI" id="CHEBI:57540"/>
    </ligand>
</feature>
<keyword evidence="5 7" id="KW-0520">NAD</keyword>
<evidence type="ECO:0000256" key="10">
    <source>
        <dbReference type="PIRSR" id="PIRSR500134-3"/>
    </source>
</evidence>
<protein>
    <recommendedName>
        <fullName evidence="3 7">UDP-glucose 6-dehydrogenase</fullName>
        <ecNumber evidence="3 7">1.1.1.22</ecNumber>
    </recommendedName>
</protein>
<dbReference type="EC" id="1.1.1.22" evidence="3 7"/>
<dbReference type="GO" id="GO:0006065">
    <property type="term" value="P:UDP-glucuronate biosynthetic process"/>
    <property type="evidence" value="ECO:0007669"/>
    <property type="project" value="UniProtKB-UniPathway"/>
</dbReference>
<feature type="binding site" evidence="10">
    <location>
        <position position="35"/>
    </location>
    <ligand>
        <name>NAD(+)</name>
        <dbReference type="ChEBI" id="CHEBI:57540"/>
    </ligand>
</feature>
<dbReference type="GO" id="GO:0051287">
    <property type="term" value="F:NAD binding"/>
    <property type="evidence" value="ECO:0007669"/>
    <property type="project" value="InterPro"/>
</dbReference>
<dbReference type="PANTHER" id="PTHR43750">
    <property type="entry name" value="UDP-GLUCOSE 6-DEHYDROGENASE TUAD"/>
    <property type="match status" value="1"/>
</dbReference>
<gene>
    <name evidence="12" type="ORF">DS745_18815</name>
</gene>
<dbReference type="PANTHER" id="PTHR43750:SF4">
    <property type="entry name" value="UDP-GLUCOSE 6-DEHYDROGENASE YWQF"/>
    <property type="match status" value="1"/>
</dbReference>
<accession>A0A4Q0VQ34</accession>
<proteinExistence type="inferred from homology"/>
<dbReference type="InterPro" id="IPR014027">
    <property type="entry name" value="UDP-Glc/GDP-Man_DH_C"/>
</dbReference>
<dbReference type="InterPro" id="IPR008927">
    <property type="entry name" value="6-PGluconate_DH-like_C_sf"/>
</dbReference>
<feature type="binding site" evidence="9">
    <location>
        <position position="255"/>
    </location>
    <ligand>
        <name>substrate</name>
    </ligand>
</feature>
<dbReference type="Pfam" id="PF00984">
    <property type="entry name" value="UDPG_MGDP_dh"/>
    <property type="match status" value="1"/>
</dbReference>
<dbReference type="PIRSF" id="PIRSF000124">
    <property type="entry name" value="UDPglc_GDPman_dh"/>
    <property type="match status" value="1"/>
</dbReference>
<comment type="caution">
    <text evidence="12">The sequence shown here is derived from an EMBL/GenBank/DDBJ whole genome shotgun (WGS) entry which is preliminary data.</text>
</comment>
<dbReference type="InterPro" id="IPR028357">
    <property type="entry name" value="UDPglc_DH_bac"/>
</dbReference>
<evidence type="ECO:0000256" key="7">
    <source>
        <dbReference type="PIRNR" id="PIRNR000124"/>
    </source>
</evidence>
<feature type="binding site" evidence="9">
    <location>
        <position position="318"/>
    </location>
    <ligand>
        <name>substrate</name>
    </ligand>
</feature>
<dbReference type="UniPathway" id="UPA00038">
    <property type="reaction ID" value="UER00491"/>
</dbReference>
<dbReference type="SUPFAM" id="SSF51735">
    <property type="entry name" value="NAD(P)-binding Rossmann-fold domains"/>
    <property type="match status" value="1"/>
</dbReference>
<dbReference type="EMBL" id="QOUX01000046">
    <property type="protein sequence ID" value="RXI98378.1"/>
    <property type="molecule type" value="Genomic_DNA"/>
</dbReference>
<feature type="binding site" evidence="10">
    <location>
        <position position="121"/>
    </location>
    <ligand>
        <name>NAD(+)</name>
        <dbReference type="ChEBI" id="CHEBI:57540"/>
    </ligand>
</feature>
<feature type="domain" description="UDP-glucose/GDP-mannose dehydrogenase C-terminal" evidence="11">
    <location>
        <begin position="311"/>
        <end position="413"/>
    </location>
</feature>
<feature type="active site" description="Nucleophile" evidence="8">
    <location>
        <position position="258"/>
    </location>
</feature>
<keyword evidence="4 7" id="KW-0560">Oxidoreductase</keyword>
<comment type="catalytic activity">
    <reaction evidence="6 7">
        <text>UDP-alpha-D-glucose + 2 NAD(+) + H2O = UDP-alpha-D-glucuronate + 2 NADH + 3 H(+)</text>
        <dbReference type="Rhea" id="RHEA:23596"/>
        <dbReference type="ChEBI" id="CHEBI:15377"/>
        <dbReference type="ChEBI" id="CHEBI:15378"/>
        <dbReference type="ChEBI" id="CHEBI:57540"/>
        <dbReference type="ChEBI" id="CHEBI:57945"/>
        <dbReference type="ChEBI" id="CHEBI:58052"/>
        <dbReference type="ChEBI" id="CHEBI:58885"/>
        <dbReference type="EC" id="1.1.1.22"/>
    </reaction>
</comment>
<evidence type="ECO:0000256" key="1">
    <source>
        <dbReference type="ARBA" id="ARBA00004701"/>
    </source>
</evidence>
<dbReference type="InterPro" id="IPR036220">
    <property type="entry name" value="UDP-Glc/GDP-Man_DH_C_sf"/>
</dbReference>
<comment type="similarity">
    <text evidence="2 7">Belongs to the UDP-glucose/GDP-mannose dehydrogenase family.</text>
</comment>
<evidence type="ECO:0000313" key="13">
    <source>
        <dbReference type="Proteomes" id="UP000290649"/>
    </source>
</evidence>
<evidence type="ECO:0000256" key="3">
    <source>
        <dbReference type="ARBA" id="ARBA00012954"/>
    </source>
</evidence>
<dbReference type="InterPro" id="IPR017476">
    <property type="entry name" value="UDP-Glc/GDP-Man"/>
</dbReference>
<dbReference type="NCBIfam" id="TIGR03026">
    <property type="entry name" value="NDP-sugDHase"/>
    <property type="match status" value="1"/>
</dbReference>
<comment type="pathway">
    <text evidence="1">Nucleotide-sugar biosynthesis; UDP-alpha-D-glucuronate biosynthesis; UDP-alpha-D-glucuronate from UDP-alpha-D-glucose: step 1/1.</text>
</comment>
<feature type="binding site" evidence="9">
    <location>
        <position position="202"/>
    </location>
    <ligand>
        <name>substrate</name>
    </ligand>
</feature>
<dbReference type="InterPro" id="IPR014026">
    <property type="entry name" value="UDP-Glc/GDP-Man_DH_dimer"/>
</dbReference>
<evidence type="ECO:0000256" key="6">
    <source>
        <dbReference type="ARBA" id="ARBA00047473"/>
    </source>
</evidence>
<dbReference type="Pfam" id="PF03720">
    <property type="entry name" value="UDPG_MGDP_dh_C"/>
    <property type="match status" value="1"/>
</dbReference>
<evidence type="ECO:0000256" key="5">
    <source>
        <dbReference type="ARBA" id="ARBA00023027"/>
    </source>
</evidence>
<dbReference type="InterPro" id="IPR001732">
    <property type="entry name" value="UDP-Glc/GDP-Man_DH_N"/>
</dbReference>
<dbReference type="GO" id="GO:0000271">
    <property type="term" value="P:polysaccharide biosynthetic process"/>
    <property type="evidence" value="ECO:0007669"/>
    <property type="project" value="InterPro"/>
</dbReference>
<feature type="binding site" evidence="10">
    <location>
        <position position="153"/>
    </location>
    <ligand>
        <name>NAD(+)</name>
        <dbReference type="ChEBI" id="CHEBI:57540"/>
    </ligand>
</feature>
<sequence length="454" mass="50165">MKISVVGTGYVGLVTGVTLSEIGHQVICLDVDTLKIKMLRNGQSPIYEPGLEDLLRKNINDGNIWFTSSSTQAFADSEVIFIAVGTPANHDGTANLFYLEQAVIEIAKNIKKRQIIVTKSTVPVGTNQYIKKLIEKYTTVEFDIVSNPEFLREGSAIYDMFHGDRIVIGSELDEAAAIIGQLYKPLKIPIYKTDIRSAEMIKYASNAFLATKISFINEIANLCDKVGANVEAVSYGMGLDQRIGNQFLQAGIGYGGSCFPKDTKALVQLAGNVKHEFELLKAVIDVNNKQQMLLVEKVKKRITSLLHKNIAVLGLSFKPNTDDMREAASLVIIEELVKQGATVIAYDPVAIDEAKKYLPTEVVYAKSIETAIIDADVVLILTEWEEIKSFNLHQYKALMKKAVIFDGRNCYSLPEAERAGVEYYSVGRPLVMKQTIDEASLSPIYSDKKDTTAS</sequence>
<evidence type="ECO:0000256" key="4">
    <source>
        <dbReference type="ARBA" id="ARBA00023002"/>
    </source>
</evidence>
<dbReference type="AlphaFoldDB" id="A0A4Q0VQ34"/>
<keyword evidence="13" id="KW-1185">Reference proteome</keyword>
<dbReference type="Gene3D" id="3.40.50.720">
    <property type="entry name" value="NAD(P)-binding Rossmann-like Domain"/>
    <property type="match status" value="2"/>
</dbReference>
<feature type="binding site" evidence="10">
    <location>
        <position position="30"/>
    </location>
    <ligand>
        <name>NAD(+)</name>
        <dbReference type="ChEBI" id="CHEBI:57540"/>
    </ligand>
</feature>
<dbReference type="InterPro" id="IPR036291">
    <property type="entry name" value="NAD(P)-bd_dom_sf"/>
</dbReference>
<organism evidence="12 13">
    <name type="scientific">Anaerobacillus alkaliphilus</name>
    <dbReference type="NCBI Taxonomy" id="1548597"/>
    <lineage>
        <taxon>Bacteria</taxon>
        <taxon>Bacillati</taxon>
        <taxon>Bacillota</taxon>
        <taxon>Bacilli</taxon>
        <taxon>Bacillales</taxon>
        <taxon>Bacillaceae</taxon>
        <taxon>Anaerobacillus</taxon>
    </lineage>
</organism>
<evidence type="ECO:0000256" key="8">
    <source>
        <dbReference type="PIRSR" id="PIRSR500134-1"/>
    </source>
</evidence>
<evidence type="ECO:0000256" key="2">
    <source>
        <dbReference type="ARBA" id="ARBA00006601"/>
    </source>
</evidence>
<dbReference type="SUPFAM" id="SSF52413">
    <property type="entry name" value="UDP-glucose/GDP-mannose dehydrogenase C-terminal domain"/>
    <property type="match status" value="1"/>
</dbReference>
<dbReference type="PIRSF" id="PIRSF500134">
    <property type="entry name" value="UDPglc_DH_bac"/>
    <property type="match status" value="1"/>
</dbReference>
<dbReference type="Proteomes" id="UP000290649">
    <property type="component" value="Unassembled WGS sequence"/>
</dbReference>
<dbReference type="Gene3D" id="1.20.5.100">
    <property type="entry name" value="Cytochrome c1, transmembrane anchor, C-terminal"/>
    <property type="match status" value="1"/>
</dbReference>
<reference evidence="12 13" key="1">
    <citation type="journal article" date="2019" name="Int. J. Syst. Evol. Microbiol.">
        <title>Anaerobacillus alkaliphilus sp. nov., a novel alkaliphilic and moderately halophilic bacterium.</title>
        <authorList>
            <person name="Borsodi A.K."/>
            <person name="Aszalos J.M."/>
            <person name="Bihari P."/>
            <person name="Nagy I."/>
            <person name="Schumann P."/>
            <person name="Sproer C."/>
            <person name="Kovacs A.L."/>
            <person name="Boka K."/>
            <person name="Dobosy P."/>
            <person name="Ovari M."/>
            <person name="Szili-Kovacs T."/>
            <person name="Toth E."/>
        </authorList>
    </citation>
    <scope>NUCLEOTIDE SEQUENCE [LARGE SCALE GENOMIC DNA]</scope>
    <source>
        <strain evidence="12 13">B16-10</strain>
    </source>
</reference>
<feature type="binding site" evidence="10">
    <location>
        <position position="261"/>
    </location>
    <ligand>
        <name>NAD(+)</name>
        <dbReference type="ChEBI" id="CHEBI:57540"/>
    </ligand>
</feature>
<dbReference type="Pfam" id="PF03721">
    <property type="entry name" value="UDPG_MGDP_dh_N"/>
    <property type="match status" value="1"/>
</dbReference>
<feature type="binding site" evidence="10">
    <location>
        <position position="86"/>
    </location>
    <ligand>
        <name>NAD(+)</name>
        <dbReference type="ChEBI" id="CHEBI:57540"/>
    </ligand>
</feature>